<evidence type="ECO:0000313" key="2">
    <source>
        <dbReference type="EMBL" id="MBG0563927.1"/>
    </source>
</evidence>
<dbReference type="Pfam" id="PF13480">
    <property type="entry name" value="Acetyltransf_6"/>
    <property type="match status" value="1"/>
</dbReference>
<dbReference type="InterPro" id="IPR016181">
    <property type="entry name" value="Acyl_CoA_acyltransferase"/>
</dbReference>
<organism evidence="2 3">
    <name type="scientific">Actinoplanes aureus</name>
    <dbReference type="NCBI Taxonomy" id="2792083"/>
    <lineage>
        <taxon>Bacteria</taxon>
        <taxon>Bacillati</taxon>
        <taxon>Actinomycetota</taxon>
        <taxon>Actinomycetes</taxon>
        <taxon>Micromonosporales</taxon>
        <taxon>Micromonosporaceae</taxon>
        <taxon>Actinoplanes</taxon>
    </lineage>
</organism>
<keyword evidence="3" id="KW-1185">Reference proteome</keyword>
<dbReference type="SUPFAM" id="SSF55729">
    <property type="entry name" value="Acyl-CoA N-acyltransferases (Nat)"/>
    <property type="match status" value="1"/>
</dbReference>
<dbReference type="EMBL" id="JADQTO010000009">
    <property type="protein sequence ID" value="MBG0563927.1"/>
    <property type="molecule type" value="Genomic_DNA"/>
</dbReference>
<dbReference type="RefSeq" id="WP_196415698.1">
    <property type="nucleotide sequence ID" value="NZ_JADQTO010000009.1"/>
</dbReference>
<protein>
    <submittedName>
        <fullName evidence="2">GNAT family N-acetyltransferase</fullName>
    </submittedName>
</protein>
<reference evidence="2" key="1">
    <citation type="submission" date="2020-11" db="EMBL/GenBank/DDBJ databases">
        <title>Isolation and identification of active actinomycetes.</title>
        <authorList>
            <person name="Sun X."/>
        </authorList>
    </citation>
    <scope>NUCLEOTIDE SEQUENCE</scope>
    <source>
        <strain evidence="2">NEAU-A11</strain>
    </source>
</reference>
<evidence type="ECO:0000313" key="3">
    <source>
        <dbReference type="Proteomes" id="UP000598146"/>
    </source>
</evidence>
<accession>A0A931C9N5</accession>
<comment type="caution">
    <text evidence="2">The sequence shown here is derived from an EMBL/GenBank/DDBJ whole genome shotgun (WGS) entry which is preliminary data.</text>
</comment>
<name>A0A931C9N5_9ACTN</name>
<feature type="domain" description="BioF2-like acetyltransferase" evidence="1">
    <location>
        <begin position="168"/>
        <end position="312"/>
    </location>
</feature>
<dbReference type="Proteomes" id="UP000598146">
    <property type="component" value="Unassembled WGS sequence"/>
</dbReference>
<dbReference type="AlphaFoldDB" id="A0A931C9N5"/>
<evidence type="ECO:0000259" key="1">
    <source>
        <dbReference type="Pfam" id="PF13480"/>
    </source>
</evidence>
<sequence length="377" mass="41237">MGITIATTTGELDALAARWDAFAVSSPHASRPLFSLVLHTLGDRGRPHVLFIEEAGRDPILVVARVERRPFRVKAGYRTLLSARARWLVVVAGGVVGAESAEDHRRVLRALSACLRRGDADILQLSKVPLDSPLHRAAAQASRSAPQKHHLSDLSEGFDALVARKSKRTRLRVRKRLQRLGDAGAKLAVRRVGADDEEADVVRILDAITSHSYQRGIGVGFADDDLHRAFIRWAIAGDPYRIWLLSIDGTPVAHLSGLLHARTFHLFDTAFDGAHAEDEPGSILLTRVLQELADDPQVDAFDYGYGDALYKQQMSDESWDETDLLFFAARPRALTLKLLNAGAAAMAALGKRVLGGERVAALRRRERAQAANPAGRA</sequence>
<dbReference type="InterPro" id="IPR038740">
    <property type="entry name" value="BioF2-like_GNAT_dom"/>
</dbReference>
<gene>
    <name evidence="2" type="ORF">I4J89_21000</name>
</gene>
<proteinExistence type="predicted"/>